<dbReference type="GO" id="GO:0003676">
    <property type="term" value="F:nucleic acid binding"/>
    <property type="evidence" value="ECO:0007669"/>
    <property type="project" value="InterPro"/>
</dbReference>
<organism evidence="1 2">
    <name type="scientific">Candidatus Woesebacteria bacterium GW2011_GWB1_43_14</name>
    <dbReference type="NCBI Taxonomy" id="1618578"/>
    <lineage>
        <taxon>Bacteria</taxon>
        <taxon>Candidatus Woeseibacteriota</taxon>
    </lineage>
</organism>
<name>A0A0G1GE77_9BACT</name>
<dbReference type="EMBL" id="LCFQ01000013">
    <property type="protein sequence ID" value="KKS97168.1"/>
    <property type="molecule type" value="Genomic_DNA"/>
</dbReference>
<dbReference type="PATRIC" id="fig|1618578.3.peg.641"/>
<dbReference type="InterPro" id="IPR002052">
    <property type="entry name" value="DNA_methylase_N6_adenine_CS"/>
</dbReference>
<reference evidence="1 2" key="1">
    <citation type="journal article" date="2015" name="Nature">
        <title>rRNA introns, odd ribosomes, and small enigmatic genomes across a large radiation of phyla.</title>
        <authorList>
            <person name="Brown C.T."/>
            <person name="Hug L.A."/>
            <person name="Thomas B.C."/>
            <person name="Sharon I."/>
            <person name="Castelle C.J."/>
            <person name="Singh A."/>
            <person name="Wilkins M.J."/>
            <person name="Williams K.H."/>
            <person name="Banfield J.F."/>
        </authorList>
    </citation>
    <scope>NUCLEOTIDE SEQUENCE [LARGE SCALE GENOMIC DNA]</scope>
</reference>
<dbReference type="GO" id="GO:0008168">
    <property type="term" value="F:methyltransferase activity"/>
    <property type="evidence" value="ECO:0007669"/>
    <property type="project" value="InterPro"/>
</dbReference>
<proteinExistence type="predicted"/>
<comment type="caution">
    <text evidence="1">The sequence shown here is derived from an EMBL/GenBank/DDBJ whole genome shotgun (WGS) entry which is preliminary data.</text>
</comment>
<evidence type="ECO:0000313" key="2">
    <source>
        <dbReference type="Proteomes" id="UP000034090"/>
    </source>
</evidence>
<dbReference type="GO" id="GO:0032259">
    <property type="term" value="P:methylation"/>
    <property type="evidence" value="ECO:0007669"/>
    <property type="project" value="InterPro"/>
</dbReference>
<evidence type="ECO:0000313" key="1">
    <source>
        <dbReference type="EMBL" id="KKS97168.1"/>
    </source>
</evidence>
<accession>A0A0G1GE77</accession>
<dbReference type="PROSITE" id="PS00092">
    <property type="entry name" value="N6_MTASE"/>
    <property type="match status" value="1"/>
</dbReference>
<dbReference type="AlphaFoldDB" id="A0A0G1GE77"/>
<dbReference type="InterPro" id="IPR018247">
    <property type="entry name" value="EF_Hand_1_Ca_BS"/>
</dbReference>
<dbReference type="InterPro" id="IPR025247">
    <property type="entry name" value="EcoRI-like_methylase"/>
</dbReference>
<dbReference type="Proteomes" id="UP000034090">
    <property type="component" value="Unassembled WGS sequence"/>
</dbReference>
<dbReference type="Pfam" id="PF13651">
    <property type="entry name" value="EcoRI_methylase"/>
    <property type="match status" value="1"/>
</dbReference>
<sequence length="365" mass="42232">MNTKSLNTNLHRANKAKKDEFYTQLIDIEKELKHYKDQFRGKVVYCNCDDPFESNFFKYFAANFNALKLKKLITTSYTKSPVAGGQLPLFEVKGLKPKGKEPFMIVLNEVTDTDADGAVGLTDVKWLLKNDANIATSLKGNGDFRSEECIKLLKEADIVVTNPPFSLFREYVAQLVEYKKKFIILGDQNAITYKEFFKLIKENKLWLGYDNGGTKWFQVPMDYDIPTESRKKIENGVQYFSMGRIMWFTNLDTTKRHEKLTLYKKYSPKEYPKYDNHDAIEVSRVLEIPMDYKGFMGVPITFVDKYNPDQFEIIGLLADKREKSDALIQGIPTYLDEQHKKYVGAIVNGKATYARIIIKNKKVKK</sequence>
<dbReference type="STRING" id="1618578.UV74_C0013G0290"/>
<evidence type="ECO:0008006" key="3">
    <source>
        <dbReference type="Google" id="ProtNLM"/>
    </source>
</evidence>
<dbReference type="PROSITE" id="PS00018">
    <property type="entry name" value="EF_HAND_1"/>
    <property type="match status" value="1"/>
</dbReference>
<protein>
    <recommendedName>
        <fullName evidence="3">Modification methylase EcoRI</fullName>
    </recommendedName>
</protein>
<gene>
    <name evidence="1" type="ORF">UV74_C0013G0290</name>
</gene>